<organism evidence="2 3">
    <name type="scientific">Rhamnusium bicolor</name>
    <dbReference type="NCBI Taxonomy" id="1586634"/>
    <lineage>
        <taxon>Eukaryota</taxon>
        <taxon>Metazoa</taxon>
        <taxon>Ecdysozoa</taxon>
        <taxon>Arthropoda</taxon>
        <taxon>Hexapoda</taxon>
        <taxon>Insecta</taxon>
        <taxon>Pterygota</taxon>
        <taxon>Neoptera</taxon>
        <taxon>Endopterygota</taxon>
        <taxon>Coleoptera</taxon>
        <taxon>Polyphaga</taxon>
        <taxon>Cucujiformia</taxon>
        <taxon>Chrysomeloidea</taxon>
        <taxon>Cerambycidae</taxon>
        <taxon>Lepturinae</taxon>
        <taxon>Rhagiini</taxon>
        <taxon>Rhamnusium</taxon>
    </lineage>
</organism>
<evidence type="ECO:0000313" key="2">
    <source>
        <dbReference type="EMBL" id="KAJ8960658.1"/>
    </source>
</evidence>
<comment type="caution">
    <text evidence="2">The sequence shown here is derived from an EMBL/GenBank/DDBJ whole genome shotgun (WGS) entry which is preliminary data.</text>
</comment>
<dbReference type="AlphaFoldDB" id="A0AAV8Z9I4"/>
<dbReference type="PANTHER" id="PTHR10174">
    <property type="entry name" value="ALPHA-TOCOPHEROL TRANSFER PROTEIN-RELATED"/>
    <property type="match status" value="1"/>
</dbReference>
<dbReference type="PANTHER" id="PTHR10174:SF226">
    <property type="entry name" value="CLAVESIN-1-LIKE PROTEIN"/>
    <property type="match status" value="1"/>
</dbReference>
<dbReference type="Proteomes" id="UP001162156">
    <property type="component" value="Unassembled WGS sequence"/>
</dbReference>
<name>A0AAV8Z9I4_9CUCU</name>
<evidence type="ECO:0000313" key="3">
    <source>
        <dbReference type="Proteomes" id="UP001162156"/>
    </source>
</evidence>
<protein>
    <recommendedName>
        <fullName evidence="1">CRAL-TRIO domain-containing protein</fullName>
    </recommendedName>
</protein>
<dbReference type="SUPFAM" id="SSF52087">
    <property type="entry name" value="CRAL/TRIO domain"/>
    <property type="match status" value="1"/>
</dbReference>
<feature type="domain" description="CRAL-TRIO" evidence="1">
    <location>
        <begin position="20"/>
        <end position="176"/>
    </location>
</feature>
<accession>A0AAV8Z9I4</accession>
<dbReference type="CDD" id="cd00170">
    <property type="entry name" value="SEC14"/>
    <property type="match status" value="1"/>
</dbReference>
<dbReference type="Pfam" id="PF00650">
    <property type="entry name" value="CRAL_TRIO"/>
    <property type="match status" value="1"/>
</dbReference>
<sequence length="215" mass="24929">MFYELVLEYPDWFSQPAPLEKKSLIEKHIRVMIPECDKEGRPVYIVNIGNVDVDTMELIDVVAVDDIWIESILAKDPELSGKGLSVIVDIANYPWKMIRWMTPENIKLSVKKMQSLPFKDFRIHIVNKSFLIHATIKIIWPFLPSRLKDMVQDLTMSNNMSQNQTEIAPHDKSHPELEKCFEDTFNNQSLEKFTHAVDLQIFEDFGNYSVVGLTS</sequence>
<dbReference type="GO" id="GO:1902936">
    <property type="term" value="F:phosphatidylinositol bisphosphate binding"/>
    <property type="evidence" value="ECO:0007669"/>
    <property type="project" value="TreeGrafter"/>
</dbReference>
<evidence type="ECO:0000259" key="1">
    <source>
        <dbReference type="PROSITE" id="PS50191"/>
    </source>
</evidence>
<dbReference type="InterPro" id="IPR036865">
    <property type="entry name" value="CRAL-TRIO_dom_sf"/>
</dbReference>
<dbReference type="Gene3D" id="3.40.525.10">
    <property type="entry name" value="CRAL-TRIO lipid binding domain"/>
    <property type="match status" value="1"/>
</dbReference>
<dbReference type="GO" id="GO:0016020">
    <property type="term" value="C:membrane"/>
    <property type="evidence" value="ECO:0007669"/>
    <property type="project" value="TreeGrafter"/>
</dbReference>
<gene>
    <name evidence="2" type="ORF">NQ314_006050</name>
</gene>
<keyword evidence="3" id="KW-1185">Reference proteome</keyword>
<dbReference type="Gene3D" id="1.20.5.1200">
    <property type="entry name" value="Alpha-tocopherol transfer"/>
    <property type="match status" value="1"/>
</dbReference>
<dbReference type="PROSITE" id="PS50191">
    <property type="entry name" value="CRAL_TRIO"/>
    <property type="match status" value="1"/>
</dbReference>
<proteinExistence type="predicted"/>
<reference evidence="2" key="1">
    <citation type="journal article" date="2023" name="Insect Mol. Biol.">
        <title>Genome sequencing provides insights into the evolution of gene families encoding plant cell wall-degrading enzymes in longhorned beetles.</title>
        <authorList>
            <person name="Shin N.R."/>
            <person name="Okamura Y."/>
            <person name="Kirsch R."/>
            <person name="Pauchet Y."/>
        </authorList>
    </citation>
    <scope>NUCLEOTIDE SEQUENCE</scope>
    <source>
        <strain evidence="2">RBIC_L_NR</strain>
    </source>
</reference>
<dbReference type="InterPro" id="IPR001251">
    <property type="entry name" value="CRAL-TRIO_dom"/>
</dbReference>
<dbReference type="EMBL" id="JANEYF010001640">
    <property type="protein sequence ID" value="KAJ8960658.1"/>
    <property type="molecule type" value="Genomic_DNA"/>
</dbReference>